<name>A0A1I2JXT3_9BACT</name>
<keyword evidence="1" id="KW-0812">Transmembrane</keyword>
<keyword evidence="1" id="KW-0472">Membrane</keyword>
<evidence type="ECO:0000256" key="1">
    <source>
        <dbReference type="SAM" id="Phobius"/>
    </source>
</evidence>
<accession>A0A1I2JXT3</accession>
<evidence type="ECO:0000313" key="2">
    <source>
        <dbReference type="EMBL" id="SFF58989.1"/>
    </source>
</evidence>
<reference evidence="2 3" key="1">
    <citation type="submission" date="2016-10" db="EMBL/GenBank/DDBJ databases">
        <authorList>
            <person name="de Groot N.N."/>
        </authorList>
    </citation>
    <scope>NUCLEOTIDE SEQUENCE [LARGE SCALE GENOMIC DNA]</scope>
    <source>
        <strain>GEY</strain>
        <strain evidence="3">DSM 9560</strain>
    </source>
</reference>
<dbReference type="Proteomes" id="UP000199513">
    <property type="component" value="Unassembled WGS sequence"/>
</dbReference>
<proteinExistence type="predicted"/>
<dbReference type="AlphaFoldDB" id="A0A1I2JXT3"/>
<feature type="transmembrane region" description="Helical" evidence="1">
    <location>
        <begin position="26"/>
        <end position="45"/>
    </location>
</feature>
<dbReference type="STRING" id="1003.SAMN04488541_10713"/>
<keyword evidence="3" id="KW-1185">Reference proteome</keyword>
<dbReference type="EMBL" id="FONY01000071">
    <property type="protein sequence ID" value="SFF58989.1"/>
    <property type="molecule type" value="Genomic_DNA"/>
</dbReference>
<gene>
    <name evidence="2" type="ORF">SAMN04488541_10713</name>
</gene>
<sequence length="185" mass="21057">MQIYEKLQKKLIANDISNVQNQRKELILFVTTLMRLIAVFGVFGVRLVSVFSIVVFNVCELFAVLCAKVELGVMNYEKRVMLAGANIEKIETETETETNKVFLKQESENKQSIGGEKTFVRLTKDSILIEGKEYSESDINKAINTYSKRVLNANGAINQNTINQLEKYNRALQFLKSNADFESIM</sequence>
<evidence type="ECO:0000313" key="3">
    <source>
        <dbReference type="Proteomes" id="UP000199513"/>
    </source>
</evidence>
<protein>
    <submittedName>
        <fullName evidence="2">Uncharacterized protein</fullName>
    </submittedName>
</protein>
<organism evidence="2 3">
    <name type="scientific">Thermoflexibacter ruber</name>
    <dbReference type="NCBI Taxonomy" id="1003"/>
    <lineage>
        <taxon>Bacteria</taxon>
        <taxon>Pseudomonadati</taxon>
        <taxon>Bacteroidota</taxon>
        <taxon>Cytophagia</taxon>
        <taxon>Cytophagales</taxon>
        <taxon>Thermoflexibacteraceae</taxon>
        <taxon>Thermoflexibacter</taxon>
    </lineage>
</organism>
<feature type="transmembrane region" description="Helical" evidence="1">
    <location>
        <begin position="51"/>
        <end position="71"/>
    </location>
</feature>
<keyword evidence="1" id="KW-1133">Transmembrane helix</keyword>